<dbReference type="Pfam" id="PF05699">
    <property type="entry name" value="Dimer_Tnp_hAT"/>
    <property type="match status" value="1"/>
</dbReference>
<name>A0AAE1HCX7_9NEOP</name>
<evidence type="ECO:0000313" key="2">
    <source>
        <dbReference type="EMBL" id="KAK3918165.1"/>
    </source>
</evidence>
<dbReference type="SUPFAM" id="SSF53098">
    <property type="entry name" value="Ribonuclease H-like"/>
    <property type="match status" value="1"/>
</dbReference>
<sequence>MFGRGRGKVTITCRLLQYKDDGMYLFDSQKQLMACSFCDTRVDWTRKSVIDAHIASKVHVDKKANHRKGQGQNDRRQVGITECLSKAQKAKDDREAFIKSTVHAFVKANIPLHKLDHPSIRQWFKDYCPGGGDLPNSKWLRQHYLPLIKKDYDEEIKKGLQNKKIAILCDETTNRKGEAAFIVLFQILPDDENTDPNLIVAGVKILNNCNGDETSKALLQVMFECDVLHENVVALVSDSAAYMTLCVNLLKSLGLPNLIHVQCWAHKLDKIVKVFSDQLENITECVSKTKKLFKNTRKRKHRYQKYLKDKYSFSGKKEVKHFPLPVMTRWGSWRKSVVYLCDYLLDVVDFAKSLPIKEAPSVEYFHNLTEIDIKIIQAEAAFVKENCTPVSELLLELESSGKAFAHLLYPKLTDLCKPFLNIKLATNVQSVLSPDCKKFLDDDELPINKCNYLEAKIKQVAECCHDKLTKYMSEDPAKHFFRSARDLFNHTKIVLGSVSETAIVKAKESVKLFDTIPNDQFKILHGLFCDHVRDVLKANPKLGAAAVLRALEAMRGTYPEFVKKCLQCIYISVSNVDSERGFSAYGDIMSPKRTRLSKENTEVMMCLYFGDDPNNNEPSMCNINTDTDAIEIDDTDFDE</sequence>
<reference evidence="2" key="1">
    <citation type="submission" date="2021-07" db="EMBL/GenBank/DDBJ databases">
        <authorList>
            <person name="Catto M.A."/>
            <person name="Jacobson A."/>
            <person name="Kennedy G."/>
            <person name="Labadie P."/>
            <person name="Hunt B.G."/>
            <person name="Srinivasan R."/>
        </authorList>
    </citation>
    <scope>NUCLEOTIDE SEQUENCE</scope>
    <source>
        <strain evidence="2">PL_HMW_Pooled</strain>
        <tissue evidence="2">Head</tissue>
    </source>
</reference>
<reference evidence="2" key="2">
    <citation type="journal article" date="2023" name="BMC Genomics">
        <title>Pest status, molecular evolution, and epigenetic factors derived from the genome assembly of Frankliniella fusca, a thysanopteran phytovirus vector.</title>
        <authorList>
            <person name="Catto M.A."/>
            <person name="Labadie P.E."/>
            <person name="Jacobson A.L."/>
            <person name="Kennedy G.G."/>
            <person name="Srinivasan R."/>
            <person name="Hunt B.G."/>
        </authorList>
    </citation>
    <scope>NUCLEOTIDE SEQUENCE</scope>
    <source>
        <strain evidence="2">PL_HMW_Pooled</strain>
    </source>
</reference>
<gene>
    <name evidence="2" type="ORF">KUF71_007586</name>
</gene>
<dbReference type="AlphaFoldDB" id="A0AAE1HCX7"/>
<dbReference type="GO" id="GO:0003690">
    <property type="term" value="F:double-stranded DNA binding"/>
    <property type="evidence" value="ECO:0007669"/>
    <property type="project" value="InterPro"/>
</dbReference>
<dbReference type="GO" id="GO:0006357">
    <property type="term" value="P:regulation of transcription by RNA polymerase II"/>
    <property type="evidence" value="ECO:0007669"/>
    <property type="project" value="InterPro"/>
</dbReference>
<proteinExistence type="predicted"/>
<dbReference type="Proteomes" id="UP001219518">
    <property type="component" value="Unassembled WGS sequence"/>
</dbReference>
<dbReference type="GO" id="GO:0005634">
    <property type="term" value="C:nucleus"/>
    <property type="evidence" value="ECO:0007669"/>
    <property type="project" value="InterPro"/>
</dbReference>
<dbReference type="InterPro" id="IPR008906">
    <property type="entry name" value="HATC_C_dom"/>
</dbReference>
<evidence type="ECO:0000313" key="3">
    <source>
        <dbReference type="Proteomes" id="UP001219518"/>
    </source>
</evidence>
<dbReference type="GO" id="GO:0046983">
    <property type="term" value="F:protein dimerization activity"/>
    <property type="evidence" value="ECO:0007669"/>
    <property type="project" value="InterPro"/>
</dbReference>
<organism evidence="2 3">
    <name type="scientific">Frankliniella fusca</name>
    <dbReference type="NCBI Taxonomy" id="407009"/>
    <lineage>
        <taxon>Eukaryota</taxon>
        <taxon>Metazoa</taxon>
        <taxon>Ecdysozoa</taxon>
        <taxon>Arthropoda</taxon>
        <taxon>Hexapoda</taxon>
        <taxon>Insecta</taxon>
        <taxon>Pterygota</taxon>
        <taxon>Neoptera</taxon>
        <taxon>Paraneoptera</taxon>
        <taxon>Thysanoptera</taxon>
        <taxon>Terebrantia</taxon>
        <taxon>Thripoidea</taxon>
        <taxon>Thripidae</taxon>
        <taxon>Frankliniella</taxon>
    </lineage>
</organism>
<dbReference type="InterPro" id="IPR012337">
    <property type="entry name" value="RNaseH-like_sf"/>
</dbReference>
<protein>
    <submittedName>
        <fullName evidence="2">CGG triplet repeat-binding protein 1</fullName>
    </submittedName>
</protein>
<dbReference type="EMBL" id="JAHWGI010000889">
    <property type="protein sequence ID" value="KAK3918165.1"/>
    <property type="molecule type" value="Genomic_DNA"/>
</dbReference>
<keyword evidence="3" id="KW-1185">Reference proteome</keyword>
<comment type="caution">
    <text evidence="2">The sequence shown here is derived from an EMBL/GenBank/DDBJ whole genome shotgun (WGS) entry which is preliminary data.</text>
</comment>
<dbReference type="PANTHER" id="PTHR32344:SF1">
    <property type="entry name" value="U1-TYPE DOMAIN-CONTAINING PROTEIN"/>
    <property type="match status" value="1"/>
</dbReference>
<dbReference type="PANTHER" id="PTHR32344">
    <property type="entry name" value="U1-TYPE DOMAIN-CONTAINING PROTEIN"/>
    <property type="match status" value="1"/>
</dbReference>
<evidence type="ECO:0000259" key="1">
    <source>
        <dbReference type="Pfam" id="PF05699"/>
    </source>
</evidence>
<feature type="domain" description="HAT C-terminal dimerisation" evidence="1">
    <location>
        <begin position="550"/>
        <end position="607"/>
    </location>
</feature>
<accession>A0AAE1HCX7</accession>
<dbReference type="InterPro" id="IPR033375">
    <property type="entry name" value="Cggbp1"/>
</dbReference>